<name>A0A068RD74_9GAMM</name>
<protein>
    <submittedName>
        <fullName evidence="1">Uncharacterized protein</fullName>
    </submittedName>
</protein>
<reference evidence="1" key="1">
    <citation type="submission" date="2013-06" db="EMBL/GenBank/DDBJ databases">
        <authorList>
            <person name="Mazano-Marin A."/>
        </authorList>
    </citation>
    <scope>NUCLEOTIDE SEQUENCE</scope>
    <source>
        <strain evidence="1">SCt-VLC</strain>
    </source>
</reference>
<accession>A0A068RD74</accession>
<gene>
    <name evidence="1" type="ORF">SCTVLC_2197</name>
</gene>
<dbReference type="RefSeq" id="WP_061770895.1">
    <property type="nucleotide sequence ID" value="NZ_FR904239.1"/>
</dbReference>
<sequence>MNFTGNEDLRAAIAALSNDMCDLHLRLRGLVSTYYWNSDVLAERLAGHILRDAHDRYVEIYKMINELEHHFKD</sequence>
<dbReference type="AlphaFoldDB" id="A0A068RD74"/>
<proteinExistence type="predicted"/>
<dbReference type="OrthoDB" id="6496501at2"/>
<dbReference type="EMBL" id="FR904239">
    <property type="protein sequence ID" value="CDG48844.1"/>
    <property type="molecule type" value="Genomic_DNA"/>
</dbReference>
<evidence type="ECO:0000313" key="1">
    <source>
        <dbReference type="EMBL" id="CDG48844.1"/>
    </source>
</evidence>
<organism evidence="1">
    <name type="scientific">Serratia symbiotica SCt-VLC</name>
    <dbReference type="NCBI Taxonomy" id="1347341"/>
    <lineage>
        <taxon>Bacteria</taxon>
        <taxon>Pseudomonadati</taxon>
        <taxon>Pseudomonadota</taxon>
        <taxon>Gammaproteobacteria</taxon>
        <taxon>Enterobacterales</taxon>
        <taxon>Yersiniaceae</taxon>
        <taxon>Serratia</taxon>
        <taxon>Serratia symbiotica</taxon>
    </lineage>
</organism>
<reference evidence="1" key="2">
    <citation type="journal article" date="2014" name="Genome Biol. Evol.">
        <title>Settling down: the genome of Serratia symbiotica from the aphid Cinara tujafilina zooms in on the process of accommodation to a cooperative intracellular life.</title>
        <authorList>
            <person name="Manzano-Marin A."/>
            <person name="Latorre A."/>
        </authorList>
    </citation>
    <scope>NUCLEOTIDE SEQUENCE</scope>
    <source>
        <strain evidence="1">SCt-VLC</strain>
    </source>
</reference>